<dbReference type="InterPro" id="IPR005950">
    <property type="entry name" value="ModA"/>
</dbReference>
<dbReference type="RefSeq" id="WP_179503315.1">
    <property type="nucleotide sequence ID" value="NZ_JACCAA010000001.1"/>
</dbReference>
<accession>A0A7Y9S5J8</accession>
<evidence type="ECO:0000256" key="4">
    <source>
        <dbReference type="PIRSR" id="PIRSR004846-1"/>
    </source>
</evidence>
<evidence type="ECO:0000256" key="3">
    <source>
        <dbReference type="ARBA" id="ARBA00022729"/>
    </source>
</evidence>
<feature type="signal peptide" evidence="5">
    <location>
        <begin position="1"/>
        <end position="24"/>
    </location>
</feature>
<evidence type="ECO:0000256" key="1">
    <source>
        <dbReference type="ARBA" id="ARBA00009175"/>
    </source>
</evidence>
<dbReference type="Gene3D" id="3.40.190.10">
    <property type="entry name" value="Periplasmic binding protein-like II"/>
    <property type="match status" value="2"/>
</dbReference>
<evidence type="ECO:0000313" key="7">
    <source>
        <dbReference type="Proteomes" id="UP000540656"/>
    </source>
</evidence>
<dbReference type="PIRSF" id="PIRSF004846">
    <property type="entry name" value="ModA"/>
    <property type="match status" value="1"/>
</dbReference>
<keyword evidence="7" id="KW-1185">Reference proteome</keyword>
<proteinExistence type="inferred from homology"/>
<keyword evidence="3 5" id="KW-0732">Signal</keyword>
<dbReference type="PANTHER" id="PTHR30632">
    <property type="entry name" value="MOLYBDATE-BINDING PERIPLASMIC PROTEIN"/>
    <property type="match status" value="1"/>
</dbReference>
<gene>
    <name evidence="6" type="ORF">BJ980_003301</name>
</gene>
<evidence type="ECO:0000313" key="6">
    <source>
        <dbReference type="EMBL" id="NYG60378.1"/>
    </source>
</evidence>
<dbReference type="Proteomes" id="UP000540656">
    <property type="component" value="Unassembled WGS sequence"/>
</dbReference>
<evidence type="ECO:0000256" key="2">
    <source>
        <dbReference type="ARBA" id="ARBA00022723"/>
    </source>
</evidence>
<reference evidence="6 7" key="1">
    <citation type="submission" date="2020-07" db="EMBL/GenBank/DDBJ databases">
        <title>Sequencing the genomes of 1000 actinobacteria strains.</title>
        <authorList>
            <person name="Klenk H.-P."/>
        </authorList>
    </citation>
    <scope>NUCLEOTIDE SEQUENCE [LARGE SCALE GENOMIC DNA]</scope>
    <source>
        <strain evidence="6 7">DSM 23819</strain>
    </source>
</reference>
<name>A0A7Y9S5J8_9ACTN</name>
<dbReference type="GO" id="GO:0046872">
    <property type="term" value="F:metal ion binding"/>
    <property type="evidence" value="ECO:0007669"/>
    <property type="project" value="UniProtKB-KW"/>
</dbReference>
<dbReference type="InterPro" id="IPR050682">
    <property type="entry name" value="ModA/WtpA"/>
</dbReference>
<comment type="caution">
    <text evidence="6">The sequence shown here is derived from an EMBL/GenBank/DDBJ whole genome shotgun (WGS) entry which is preliminary data.</text>
</comment>
<dbReference type="Pfam" id="PF13531">
    <property type="entry name" value="SBP_bac_11"/>
    <property type="match status" value="1"/>
</dbReference>
<feature type="binding site" evidence="4">
    <location>
        <position position="186"/>
    </location>
    <ligand>
        <name>molybdate</name>
        <dbReference type="ChEBI" id="CHEBI:36264"/>
    </ligand>
</feature>
<keyword evidence="2 4" id="KW-0479">Metal-binding</keyword>
<feature type="binding site" evidence="4">
    <location>
        <position position="168"/>
    </location>
    <ligand>
        <name>molybdate</name>
        <dbReference type="ChEBI" id="CHEBI:36264"/>
    </ligand>
</feature>
<keyword evidence="4" id="KW-0500">Molybdenum</keyword>
<feature type="binding site" evidence="4">
    <location>
        <position position="39"/>
    </location>
    <ligand>
        <name>molybdate</name>
        <dbReference type="ChEBI" id="CHEBI:36264"/>
    </ligand>
</feature>
<dbReference type="SUPFAM" id="SSF53850">
    <property type="entry name" value="Periplasmic binding protein-like II"/>
    <property type="match status" value="1"/>
</dbReference>
<dbReference type="PANTHER" id="PTHR30632:SF0">
    <property type="entry name" value="SULFATE-BINDING PROTEIN"/>
    <property type="match status" value="1"/>
</dbReference>
<dbReference type="PROSITE" id="PS51257">
    <property type="entry name" value="PROKAR_LIPOPROTEIN"/>
    <property type="match status" value="1"/>
</dbReference>
<dbReference type="GO" id="GO:0030973">
    <property type="term" value="F:molybdate ion binding"/>
    <property type="evidence" value="ECO:0007669"/>
    <property type="project" value="TreeGrafter"/>
</dbReference>
<feature type="chain" id="PRO_5038841946" evidence="5">
    <location>
        <begin position="25"/>
        <end position="250"/>
    </location>
</feature>
<feature type="binding site" evidence="4">
    <location>
        <position position="67"/>
    </location>
    <ligand>
        <name>molybdate</name>
        <dbReference type="ChEBI" id="CHEBI:36264"/>
    </ligand>
</feature>
<dbReference type="NCBIfam" id="TIGR01256">
    <property type="entry name" value="modA"/>
    <property type="match status" value="1"/>
</dbReference>
<organism evidence="6 7">
    <name type="scientific">Nocardioides daedukensis</name>
    <dbReference type="NCBI Taxonomy" id="634462"/>
    <lineage>
        <taxon>Bacteria</taxon>
        <taxon>Bacillati</taxon>
        <taxon>Actinomycetota</taxon>
        <taxon>Actinomycetes</taxon>
        <taxon>Propionibacteriales</taxon>
        <taxon>Nocardioidaceae</taxon>
        <taxon>Nocardioides</taxon>
    </lineage>
</organism>
<comment type="similarity">
    <text evidence="1">Belongs to the bacterial solute-binding protein ModA family.</text>
</comment>
<dbReference type="AlphaFoldDB" id="A0A7Y9S5J8"/>
<protein>
    <submittedName>
        <fullName evidence="6">Molybdate transport system substrate-binding protein</fullName>
    </submittedName>
</protein>
<sequence>MRRPRHRNLLVIPFLALLGLTACSSGTDDTELTVAAAASLTEPFQLLEAAFEEQNEGVNVRFSFGSSTTLAEQATQGAPGDVLATADEESMQVAETGKALAADPVRFATNRLVLVVPADNPAGITGIDDLAGSDWVRCDDKIPCGRLAVTLLADNQTAASPSSKEIDVKAVLAKVASGEADAGFVYATDAIVARDEVEVIEIPGSETELNPYFIARLEQDDSVGLADKWVAFVSSPAGQQILADAGFGRP</sequence>
<dbReference type="GO" id="GO:0015689">
    <property type="term" value="P:molybdate ion transport"/>
    <property type="evidence" value="ECO:0007669"/>
    <property type="project" value="InterPro"/>
</dbReference>
<evidence type="ECO:0000256" key="5">
    <source>
        <dbReference type="SAM" id="SignalP"/>
    </source>
</evidence>
<dbReference type="EMBL" id="JACCAA010000001">
    <property type="protein sequence ID" value="NYG60378.1"/>
    <property type="molecule type" value="Genomic_DNA"/>
</dbReference>